<dbReference type="Proteomes" id="UP001141327">
    <property type="component" value="Unassembled WGS sequence"/>
</dbReference>
<evidence type="ECO:0000313" key="2">
    <source>
        <dbReference type="Proteomes" id="UP001141327"/>
    </source>
</evidence>
<dbReference type="PANTHER" id="PTHR23315:SF7">
    <property type="entry name" value="U-BOX DOMAIN-CONTAINING PROTEIN 4"/>
    <property type="match status" value="1"/>
</dbReference>
<sequence>MSLPILGKDHWGGRRGTDVVGGQKASKIFGLHAGATLHAIALGTAAHTHPRMGSAGNWAGTTRRGWEARAGRLDAAAVQWVTRLYQERPSARLPPTLSRGGLGGLVFNVTVLELSAAYLSPFIKRPVFPRPGPCCSRVLPGCSTSSSVWGLGSGRHSTNGCHLGDAITDPTQFVPTEGPPRGIFVVRRHPAPQGEPSTGRREGLHKDELAQHEREYRVPFPLGRLWHAPSSLSRARKDRSQRMCSFQSRMAGWVPSQPATCALIAVSSLGTSARRWRLRQEDERHSKGDTTRRVHDALKKDAARQDPPLHPSFAPASSHRLGSLPRLIASSLPRLTAASIREASGEEEELAALGDEGGQSSVDRNIPPSEDAEVLITAFEPNFSIQELRGSLGRQLAAQLQALSLRDGLEALVRALLAGSRNTVIFQASIIGGPDGCVDNLRGDIRSLVAPSKDHPGRPIAVADLEVWCARLTTGDLRSTCPARALVGLLKCPAVTGRPTVLACLLFAVAGLCTGPSQPAARARTALCRAGVAAPLVGLFRPPTLVATNTKVAANLLMAIGNLALDDPTCSALGGAGAVAPLAQLLRTTTDPVVAFPLLYAIGNLTQGNPENYAAFTRADTIPSLVRLLRDHPGVLGESNVGSEFFRAVGNLACDNGTRGIFGRAGVADPLVELLRLSNPALITISPTVAHTLFLAIANLVCDNPENRTAFGRAGVVGPLVELLRRSTPALVTASPDAAMELFRAIGNLSNGHPGNSAAFGRAGIVPLVADLLRSRPTLITAQPKVLHQLLRTVPVLIEGSTENSIAFGRAGVVGPLVDMLRGYPGLIAASPEVALQLISAIANLSCNNPENASAFDQAGVAVPLVGLLTASPAAVPALAHISGGTTSALSCFWNLAGSKTPAGNRNLEAFRRIPATRFVIQQLAAACPAAERPYLMLAVGLLKLL</sequence>
<gene>
    <name evidence="1" type="ORF">PAPYR_1040</name>
</gene>
<evidence type="ECO:0000313" key="1">
    <source>
        <dbReference type="EMBL" id="KAJ4462408.1"/>
    </source>
</evidence>
<dbReference type="SUPFAM" id="SSF48371">
    <property type="entry name" value="ARM repeat"/>
    <property type="match status" value="1"/>
</dbReference>
<dbReference type="Gene3D" id="1.25.10.10">
    <property type="entry name" value="Leucine-rich Repeat Variant"/>
    <property type="match status" value="2"/>
</dbReference>
<proteinExistence type="predicted"/>
<organism evidence="1 2">
    <name type="scientific">Paratrimastix pyriformis</name>
    <dbReference type="NCBI Taxonomy" id="342808"/>
    <lineage>
        <taxon>Eukaryota</taxon>
        <taxon>Metamonada</taxon>
        <taxon>Preaxostyla</taxon>
        <taxon>Paratrimastigidae</taxon>
        <taxon>Paratrimastix</taxon>
    </lineage>
</organism>
<dbReference type="SMART" id="SM00185">
    <property type="entry name" value="ARM"/>
    <property type="match status" value="6"/>
</dbReference>
<dbReference type="InterPro" id="IPR016024">
    <property type="entry name" value="ARM-type_fold"/>
</dbReference>
<comment type="caution">
    <text evidence="1">The sequence shown here is derived from an EMBL/GenBank/DDBJ whole genome shotgun (WGS) entry which is preliminary data.</text>
</comment>
<dbReference type="EMBL" id="JAPMOS010000003">
    <property type="protein sequence ID" value="KAJ4462408.1"/>
    <property type="molecule type" value="Genomic_DNA"/>
</dbReference>
<protein>
    <submittedName>
        <fullName evidence="1">Uncharacterized protein</fullName>
    </submittedName>
</protein>
<accession>A0ABQ8UVI3</accession>
<reference evidence="1" key="1">
    <citation type="journal article" date="2022" name="bioRxiv">
        <title>Genomics of Preaxostyla Flagellates Illuminates Evolutionary Transitions and the Path Towards Mitochondrial Loss.</title>
        <authorList>
            <person name="Novak L.V.F."/>
            <person name="Treitli S.C."/>
            <person name="Pyrih J."/>
            <person name="Halakuc P."/>
            <person name="Pipaliya S.V."/>
            <person name="Vacek V."/>
            <person name="Brzon O."/>
            <person name="Soukal P."/>
            <person name="Eme L."/>
            <person name="Dacks J.B."/>
            <person name="Karnkowska A."/>
            <person name="Elias M."/>
            <person name="Hampl V."/>
        </authorList>
    </citation>
    <scope>NUCLEOTIDE SEQUENCE</scope>
    <source>
        <strain evidence="1">RCP-MX</strain>
    </source>
</reference>
<keyword evidence="2" id="KW-1185">Reference proteome</keyword>
<name>A0ABQ8UVI3_9EUKA</name>
<dbReference type="InterPro" id="IPR000225">
    <property type="entry name" value="Armadillo"/>
</dbReference>
<dbReference type="InterPro" id="IPR011989">
    <property type="entry name" value="ARM-like"/>
</dbReference>
<dbReference type="PANTHER" id="PTHR23315">
    <property type="entry name" value="U BOX DOMAIN-CONTAINING"/>
    <property type="match status" value="1"/>
</dbReference>